<reference evidence="2" key="1">
    <citation type="journal article" date="2015" name="Nature">
        <title>Complex archaea that bridge the gap between prokaryotes and eukaryotes.</title>
        <authorList>
            <person name="Spang A."/>
            <person name="Saw J.H."/>
            <person name="Jorgensen S.L."/>
            <person name="Zaremba-Niedzwiedzka K."/>
            <person name="Martijn J."/>
            <person name="Lind A.E."/>
            <person name="van Eijk R."/>
            <person name="Schleper C."/>
            <person name="Guy L."/>
            <person name="Ettema T.J."/>
        </authorList>
    </citation>
    <scope>NUCLEOTIDE SEQUENCE</scope>
</reference>
<dbReference type="PANTHER" id="PTHR11695:SF648">
    <property type="entry name" value="ZINC-BINDING OXIDOREDUCTASE"/>
    <property type="match status" value="1"/>
</dbReference>
<organism evidence="2">
    <name type="scientific">marine sediment metagenome</name>
    <dbReference type="NCBI Taxonomy" id="412755"/>
    <lineage>
        <taxon>unclassified sequences</taxon>
        <taxon>metagenomes</taxon>
        <taxon>ecological metagenomes</taxon>
    </lineage>
</organism>
<dbReference type="PANTHER" id="PTHR11695">
    <property type="entry name" value="ALCOHOL DEHYDROGENASE RELATED"/>
    <property type="match status" value="1"/>
</dbReference>
<dbReference type="SUPFAM" id="SSF50129">
    <property type="entry name" value="GroES-like"/>
    <property type="match status" value="1"/>
</dbReference>
<evidence type="ECO:0000259" key="1">
    <source>
        <dbReference type="SMART" id="SM00829"/>
    </source>
</evidence>
<dbReference type="CDD" id="cd08267">
    <property type="entry name" value="MDR1"/>
    <property type="match status" value="1"/>
</dbReference>
<dbReference type="SUPFAM" id="SSF51735">
    <property type="entry name" value="NAD(P)-binding Rossmann-fold domains"/>
    <property type="match status" value="1"/>
</dbReference>
<evidence type="ECO:0000313" key="2">
    <source>
        <dbReference type="EMBL" id="KKL73142.1"/>
    </source>
</evidence>
<name>A0A0F9HDD9_9ZZZZ</name>
<dbReference type="GO" id="GO:0008270">
    <property type="term" value="F:zinc ion binding"/>
    <property type="evidence" value="ECO:0007669"/>
    <property type="project" value="InterPro"/>
</dbReference>
<dbReference type="SMART" id="SM00829">
    <property type="entry name" value="PKS_ER"/>
    <property type="match status" value="1"/>
</dbReference>
<dbReference type="Gene3D" id="3.90.180.10">
    <property type="entry name" value="Medium-chain alcohol dehydrogenases, catalytic domain"/>
    <property type="match status" value="1"/>
</dbReference>
<dbReference type="InterPro" id="IPR020843">
    <property type="entry name" value="ER"/>
</dbReference>
<proteinExistence type="predicted"/>
<dbReference type="PROSITE" id="PS01162">
    <property type="entry name" value="QOR_ZETA_CRYSTAL"/>
    <property type="match status" value="1"/>
</dbReference>
<dbReference type="InterPro" id="IPR011032">
    <property type="entry name" value="GroES-like_sf"/>
</dbReference>
<dbReference type="InterPro" id="IPR013154">
    <property type="entry name" value="ADH-like_N"/>
</dbReference>
<dbReference type="Gene3D" id="3.40.50.720">
    <property type="entry name" value="NAD(P)-binding Rossmann-like Domain"/>
    <property type="match status" value="1"/>
</dbReference>
<feature type="non-terminal residue" evidence="2">
    <location>
        <position position="183"/>
    </location>
</feature>
<sequence length="183" mass="19171">MKAIVQDRYGSVDVLRLAEVDKPVIGADEVLVRVRAASVHADVWHVVSGFPYVLRLMESGLRKPKNPIPGTDMAGIVEAVGTNVTQFKPGDEVFGESHRGMQWINGGAYAEYVSAPEDVLALKPANITFEQAASVPTSGMIALHNLQSVGLPKPGQKALVNGAGGGVGAIAVQLAKAYGANVT</sequence>
<dbReference type="GO" id="GO:0016491">
    <property type="term" value="F:oxidoreductase activity"/>
    <property type="evidence" value="ECO:0007669"/>
    <property type="project" value="InterPro"/>
</dbReference>
<comment type="caution">
    <text evidence="2">The sequence shown here is derived from an EMBL/GenBank/DDBJ whole genome shotgun (WGS) entry which is preliminary data.</text>
</comment>
<dbReference type="EMBL" id="LAZR01025056">
    <property type="protein sequence ID" value="KKL73142.1"/>
    <property type="molecule type" value="Genomic_DNA"/>
</dbReference>
<dbReference type="InterPro" id="IPR036291">
    <property type="entry name" value="NAD(P)-bd_dom_sf"/>
</dbReference>
<dbReference type="AlphaFoldDB" id="A0A0F9HDD9"/>
<dbReference type="Pfam" id="PF08240">
    <property type="entry name" value="ADH_N"/>
    <property type="match status" value="1"/>
</dbReference>
<dbReference type="InterPro" id="IPR050700">
    <property type="entry name" value="YIM1/Zinc_Alcohol_DH_Fams"/>
</dbReference>
<feature type="domain" description="Enoyl reductase (ER)" evidence="1">
    <location>
        <begin position="10"/>
        <end position="183"/>
    </location>
</feature>
<gene>
    <name evidence="2" type="ORF">LCGC14_2077860</name>
</gene>
<accession>A0A0F9HDD9</accession>
<protein>
    <recommendedName>
        <fullName evidence="1">Enoyl reductase (ER) domain-containing protein</fullName>
    </recommendedName>
</protein>
<dbReference type="InterPro" id="IPR002364">
    <property type="entry name" value="Quin_OxRdtase/zeta-crystal_CS"/>
</dbReference>